<feature type="non-terminal residue" evidence="4">
    <location>
        <position position="1"/>
    </location>
</feature>
<evidence type="ECO:0000313" key="5">
    <source>
        <dbReference type="Proteomes" id="UP000075243"/>
    </source>
</evidence>
<keyword evidence="3" id="KW-0963">Cytoplasm</keyword>
<keyword evidence="3" id="KW-0645">Protease</keyword>
<dbReference type="GO" id="GO:0004843">
    <property type="term" value="F:cysteine-type deubiquitinase activity"/>
    <property type="evidence" value="ECO:0007669"/>
    <property type="project" value="UniProtKB-UniRule"/>
</dbReference>
<evidence type="ECO:0000256" key="3">
    <source>
        <dbReference type="RuleBase" id="RU367104"/>
    </source>
</evidence>
<dbReference type="PANTHER" id="PTHR13312:SF0">
    <property type="entry name" value="UBIQUITIN THIOESTERASE OTU1"/>
    <property type="match status" value="1"/>
</dbReference>
<dbReference type="PANTHER" id="PTHR13312">
    <property type="entry name" value="HIV-INDUCED PROTEIN-7-LIKE PROTEASE"/>
    <property type="match status" value="1"/>
</dbReference>
<dbReference type="GO" id="GO:0030968">
    <property type="term" value="P:endoplasmic reticulum unfolded protein response"/>
    <property type="evidence" value="ECO:0007669"/>
    <property type="project" value="TreeGrafter"/>
</dbReference>
<gene>
    <name evidence="4" type="ORF">KK1_046188</name>
</gene>
<evidence type="ECO:0000256" key="1">
    <source>
        <dbReference type="ARBA" id="ARBA00000707"/>
    </source>
</evidence>
<dbReference type="GO" id="GO:0016579">
    <property type="term" value="P:protein deubiquitination"/>
    <property type="evidence" value="ECO:0007669"/>
    <property type="project" value="TreeGrafter"/>
</dbReference>
<dbReference type="Gene3D" id="3.90.70.80">
    <property type="match status" value="1"/>
</dbReference>
<dbReference type="OMA" id="NMQSASY"/>
<keyword evidence="3" id="KW-0788">Thiol protease</keyword>
<keyword evidence="3" id="KW-0833">Ubl conjugation pathway</keyword>
<dbReference type="EC" id="3.4.19.12" evidence="3"/>
<protein>
    <recommendedName>
        <fullName evidence="3">Ubiquitin thioesterase OTU</fullName>
        <ecNumber evidence="3">3.4.19.12</ecNumber>
    </recommendedName>
</protein>
<dbReference type="GO" id="GO:0036503">
    <property type="term" value="P:ERAD pathway"/>
    <property type="evidence" value="ECO:0007669"/>
    <property type="project" value="TreeGrafter"/>
</dbReference>
<evidence type="ECO:0000256" key="2">
    <source>
        <dbReference type="ARBA" id="ARBA00022801"/>
    </source>
</evidence>
<dbReference type="Proteomes" id="UP000075243">
    <property type="component" value="Unassembled WGS sequence"/>
</dbReference>
<comment type="catalytic activity">
    <reaction evidence="1 3">
        <text>Thiol-dependent hydrolysis of ester, thioester, amide, peptide and isopeptide bonds formed by the C-terminal Gly of ubiquitin (a 76-residue protein attached to proteins as an intracellular targeting signal).</text>
        <dbReference type="EC" id="3.4.19.12"/>
    </reaction>
</comment>
<reference evidence="4" key="1">
    <citation type="journal article" date="2012" name="Nat. Biotechnol.">
        <title>Draft genome sequence of pigeonpea (Cajanus cajan), an orphan legume crop of resource-poor farmers.</title>
        <authorList>
            <person name="Varshney R.K."/>
            <person name="Chen W."/>
            <person name="Li Y."/>
            <person name="Bharti A.K."/>
            <person name="Saxena R.K."/>
            <person name="Schlueter J.A."/>
            <person name="Donoghue M.T."/>
            <person name="Azam S."/>
            <person name="Fan G."/>
            <person name="Whaley A.M."/>
            <person name="Farmer A.D."/>
            <person name="Sheridan J."/>
            <person name="Iwata A."/>
            <person name="Tuteja R."/>
            <person name="Penmetsa R.V."/>
            <person name="Wu W."/>
            <person name="Upadhyaya H.D."/>
            <person name="Yang S.P."/>
            <person name="Shah T."/>
            <person name="Saxena K.B."/>
            <person name="Michael T."/>
            <person name="McCombie W.R."/>
            <person name="Yang B."/>
            <person name="Zhang G."/>
            <person name="Yang H."/>
            <person name="Wang J."/>
            <person name="Spillane C."/>
            <person name="Cook D.R."/>
            <person name="May G.D."/>
            <person name="Xu X."/>
            <person name="Jackson S.A."/>
        </authorList>
    </citation>
    <scope>NUCLEOTIDE SEQUENCE [LARGE SCALE GENOMIC DNA]</scope>
</reference>
<comment type="subcellular location">
    <subcellularLocation>
        <location evidence="3">Cytoplasm</location>
    </subcellularLocation>
</comment>
<accession>A0A151QRT2</accession>
<dbReference type="AlphaFoldDB" id="A0A151QRT2"/>
<dbReference type="GO" id="GO:0005829">
    <property type="term" value="C:cytosol"/>
    <property type="evidence" value="ECO:0007669"/>
    <property type="project" value="TreeGrafter"/>
</dbReference>
<dbReference type="STRING" id="3821.A0A151QRT2"/>
<keyword evidence="5" id="KW-1185">Reference proteome</keyword>
<comment type="function">
    <text evidence="3">Hydrolase that can remove conjugated ubiquitin from proteins and may therefore play an important regulatory role at the level of protein turnover by preventing degradation.</text>
</comment>
<dbReference type="GO" id="GO:0005634">
    <property type="term" value="C:nucleus"/>
    <property type="evidence" value="ECO:0007669"/>
    <property type="project" value="TreeGrafter"/>
</dbReference>
<name>A0A151QRT2_CAJCA</name>
<dbReference type="EMBL" id="KQ485027">
    <property type="protein sequence ID" value="KYP33008.1"/>
    <property type="molecule type" value="Genomic_DNA"/>
</dbReference>
<keyword evidence="2 3" id="KW-0378">Hydrolase</keyword>
<sequence length="157" mass="18142">LRRVIPLDNSCLFNAVGYVMDHDEHKAAELRQVIFLVLILLLSNMQSASYHSTVSFHFHSCFCQFTLAWSSLCLFQFEIVSESKTQKVNARVMYSRFQTNFPRKSYVLIFHSFPICIVLCQLGAPKEFDQTIFAVRKNRSIGPIEGLALNFVKDQQR</sequence>
<proteinExistence type="predicted"/>
<evidence type="ECO:0000313" key="4">
    <source>
        <dbReference type="EMBL" id="KYP33008.1"/>
    </source>
</evidence>
<organism evidence="4 5">
    <name type="scientific">Cajanus cajan</name>
    <name type="common">Pigeon pea</name>
    <name type="synonym">Cajanus indicus</name>
    <dbReference type="NCBI Taxonomy" id="3821"/>
    <lineage>
        <taxon>Eukaryota</taxon>
        <taxon>Viridiplantae</taxon>
        <taxon>Streptophyta</taxon>
        <taxon>Embryophyta</taxon>
        <taxon>Tracheophyta</taxon>
        <taxon>Spermatophyta</taxon>
        <taxon>Magnoliopsida</taxon>
        <taxon>eudicotyledons</taxon>
        <taxon>Gunneridae</taxon>
        <taxon>Pentapetalae</taxon>
        <taxon>rosids</taxon>
        <taxon>fabids</taxon>
        <taxon>Fabales</taxon>
        <taxon>Fabaceae</taxon>
        <taxon>Papilionoideae</taxon>
        <taxon>50 kb inversion clade</taxon>
        <taxon>NPAAA clade</taxon>
        <taxon>indigoferoid/millettioid clade</taxon>
        <taxon>Phaseoleae</taxon>
        <taxon>Cajanus</taxon>
    </lineage>
</organism>